<dbReference type="Proteomes" id="UP000011083">
    <property type="component" value="Unassembled WGS sequence"/>
</dbReference>
<feature type="region of interest" description="Disordered" evidence="5">
    <location>
        <begin position="227"/>
        <end position="268"/>
    </location>
</feature>
<dbReference type="Pfam" id="PF16016">
    <property type="entry name" value="VASt"/>
    <property type="match status" value="1"/>
</dbReference>
<protein>
    <recommendedName>
        <fullName evidence="7">VASt domain-containing protein</fullName>
    </recommendedName>
</protein>
<evidence type="ECO:0000256" key="6">
    <source>
        <dbReference type="SAM" id="Phobius"/>
    </source>
</evidence>
<keyword evidence="9" id="KW-1185">Reference proteome</keyword>
<feature type="region of interest" description="Disordered" evidence="5">
    <location>
        <begin position="1"/>
        <end position="70"/>
    </location>
</feature>
<dbReference type="PANTHER" id="PTHR23319:SF4">
    <property type="entry name" value="GRAM DOMAIN CONTAINING 1B, ISOFORM E"/>
    <property type="match status" value="1"/>
</dbReference>
<dbReference type="InterPro" id="IPR004182">
    <property type="entry name" value="GRAM"/>
</dbReference>
<evidence type="ECO:0000256" key="1">
    <source>
        <dbReference type="ARBA" id="ARBA00004167"/>
    </source>
</evidence>
<evidence type="ECO:0000259" key="7">
    <source>
        <dbReference type="PROSITE" id="PS51778"/>
    </source>
</evidence>
<dbReference type="InterPro" id="IPR051482">
    <property type="entry name" value="Cholesterol_transport"/>
</dbReference>
<dbReference type="PROSITE" id="PS51778">
    <property type="entry name" value="VAST"/>
    <property type="match status" value="1"/>
</dbReference>
<dbReference type="PANTHER" id="PTHR23319">
    <property type="entry name" value="GRAM DOMAIN CONTAINING 1B, ISOFORM E"/>
    <property type="match status" value="1"/>
</dbReference>
<dbReference type="GO" id="GO:0032366">
    <property type="term" value="P:intracellular sterol transport"/>
    <property type="evidence" value="ECO:0007669"/>
    <property type="project" value="TreeGrafter"/>
</dbReference>
<feature type="compositionally biased region" description="Basic and acidic residues" evidence="5">
    <location>
        <begin position="227"/>
        <end position="237"/>
    </location>
</feature>
<dbReference type="GO" id="GO:0005789">
    <property type="term" value="C:endoplasmic reticulum membrane"/>
    <property type="evidence" value="ECO:0007669"/>
    <property type="project" value="TreeGrafter"/>
</dbReference>
<dbReference type="GeneID" id="14917941"/>
<dbReference type="VEuPathDB" id="AmoebaDB:ACA1_063820"/>
<proteinExistence type="predicted"/>
<dbReference type="GO" id="GO:0032934">
    <property type="term" value="F:sterol binding"/>
    <property type="evidence" value="ECO:0007669"/>
    <property type="project" value="TreeGrafter"/>
</dbReference>
<dbReference type="InterPro" id="IPR031968">
    <property type="entry name" value="VASt"/>
</dbReference>
<dbReference type="GO" id="GO:0120015">
    <property type="term" value="F:sterol transfer activity"/>
    <property type="evidence" value="ECO:0007669"/>
    <property type="project" value="TreeGrafter"/>
</dbReference>
<dbReference type="KEGG" id="acan:ACA1_063820"/>
<evidence type="ECO:0000313" key="9">
    <source>
        <dbReference type="Proteomes" id="UP000011083"/>
    </source>
</evidence>
<feature type="compositionally biased region" description="Polar residues" evidence="5">
    <location>
        <begin position="44"/>
        <end position="53"/>
    </location>
</feature>
<dbReference type="Gene3D" id="2.30.29.30">
    <property type="entry name" value="Pleckstrin-homology domain (PH domain)/Phosphotyrosine-binding domain (PTB)"/>
    <property type="match status" value="1"/>
</dbReference>
<reference evidence="8 9" key="1">
    <citation type="journal article" date="2013" name="Genome Biol.">
        <title>Genome of Acanthamoeba castellanii highlights extensive lateral gene transfer and early evolution of tyrosine kinase signaling.</title>
        <authorList>
            <person name="Clarke M."/>
            <person name="Lohan A.J."/>
            <person name="Liu B."/>
            <person name="Lagkouvardos I."/>
            <person name="Roy S."/>
            <person name="Zafar N."/>
            <person name="Bertelli C."/>
            <person name="Schilde C."/>
            <person name="Kianianmomeni A."/>
            <person name="Burglin T.R."/>
            <person name="Frech C."/>
            <person name="Turcotte B."/>
            <person name="Kopec K.O."/>
            <person name="Synnott J.M."/>
            <person name="Choo C."/>
            <person name="Paponov I."/>
            <person name="Finkler A."/>
            <person name="Soon Heng Tan C."/>
            <person name="Hutchins A.P."/>
            <person name="Weinmeier T."/>
            <person name="Rattei T."/>
            <person name="Chu J.S."/>
            <person name="Gimenez G."/>
            <person name="Irimia M."/>
            <person name="Rigden D.J."/>
            <person name="Fitzpatrick D.A."/>
            <person name="Lorenzo-Morales J."/>
            <person name="Bateman A."/>
            <person name="Chiu C.H."/>
            <person name="Tang P."/>
            <person name="Hegemann P."/>
            <person name="Fromm H."/>
            <person name="Raoult D."/>
            <person name="Greub G."/>
            <person name="Miranda-Saavedra D."/>
            <person name="Chen N."/>
            <person name="Nash P."/>
            <person name="Ginger M.L."/>
            <person name="Horn M."/>
            <person name="Schaap P."/>
            <person name="Caler L."/>
            <person name="Loftus B."/>
        </authorList>
    </citation>
    <scope>NUCLEOTIDE SEQUENCE [LARGE SCALE GENOMIC DNA]</scope>
    <source>
        <strain evidence="8 9">Neff</strain>
    </source>
</reference>
<dbReference type="GO" id="GO:0140268">
    <property type="term" value="C:endoplasmic reticulum-plasma membrane contact site"/>
    <property type="evidence" value="ECO:0007669"/>
    <property type="project" value="TreeGrafter"/>
</dbReference>
<organism evidence="8 9">
    <name type="scientific">Acanthamoeba castellanii (strain ATCC 30010 / Neff)</name>
    <dbReference type="NCBI Taxonomy" id="1257118"/>
    <lineage>
        <taxon>Eukaryota</taxon>
        <taxon>Amoebozoa</taxon>
        <taxon>Discosea</taxon>
        <taxon>Longamoebia</taxon>
        <taxon>Centramoebida</taxon>
        <taxon>Acanthamoebidae</taxon>
        <taxon>Acanthamoeba</taxon>
    </lineage>
</organism>
<keyword evidence="2 6" id="KW-0812">Transmembrane</keyword>
<evidence type="ECO:0000256" key="5">
    <source>
        <dbReference type="SAM" id="MobiDB-lite"/>
    </source>
</evidence>
<feature type="compositionally biased region" description="Basic and acidic residues" evidence="5">
    <location>
        <begin position="1"/>
        <end position="12"/>
    </location>
</feature>
<evidence type="ECO:0000313" key="8">
    <source>
        <dbReference type="EMBL" id="ELR17618.1"/>
    </source>
</evidence>
<dbReference type="GO" id="GO:0005886">
    <property type="term" value="C:plasma membrane"/>
    <property type="evidence" value="ECO:0007669"/>
    <property type="project" value="TreeGrafter"/>
</dbReference>
<dbReference type="EMBL" id="KB007974">
    <property type="protein sequence ID" value="ELR17618.1"/>
    <property type="molecule type" value="Genomic_DNA"/>
</dbReference>
<evidence type="ECO:0000256" key="4">
    <source>
        <dbReference type="ARBA" id="ARBA00023136"/>
    </source>
</evidence>
<comment type="subcellular location">
    <subcellularLocation>
        <location evidence="1">Membrane</location>
        <topology evidence="1">Single-pass membrane protein</topology>
    </subcellularLocation>
</comment>
<keyword evidence="4 6" id="KW-0472">Membrane</keyword>
<dbReference type="InterPro" id="IPR011993">
    <property type="entry name" value="PH-like_dom_sf"/>
</dbReference>
<gene>
    <name evidence="8" type="ORF">ACA1_063820</name>
</gene>
<name>L8GYM6_ACACF</name>
<feature type="compositionally biased region" description="Low complexity" evidence="5">
    <location>
        <begin position="29"/>
        <end position="43"/>
    </location>
</feature>
<evidence type="ECO:0000256" key="3">
    <source>
        <dbReference type="ARBA" id="ARBA00022989"/>
    </source>
</evidence>
<sequence>MAMKATTREHVAPGRSVSAPHHSGGGGADAALAPSAAPPSFSSRSLRNETSPSGARAASSTALLSATHKRVSPAPNQLAASLPTYSAAAGQRSADLESSGVVPEERVAKLRAKWGIPSTDALVRVFPCVYKKPRPSHGKMYIFPNHLVFVSHSHRTNICIPFAEVEHMVRKRHRIHLVTHDKTHRLRGSLTQNSTTYGILLAVWQRAKGDSTIDLETIRACDKKLQKAMRKGERRGSLTDTSDGTLSEMGSDDDYGGHPEDTESEDEPILECHTASAGSSAGVVEQQSQPQEPRLEIPLEPQAVAPPSFAALLQPPADAQNVNRVAPQTLSASLERCWSLIYDSNSSNVQRSMAKNLLYDISLGPWVPDSEPGLMTRVVKYTKPMQSAFVKGDALVEQTQKVVLLSQPSKKLCVWQESRMQGVPYADSFVIHAVYEASENGAGKTNISNTAWVVWIKSPPRLLRGKIERGSVTGVEESFKSLMADTEAALVAEALAPAPAASPAAAASSTPPAAAVAPTPAATASRTPVMAPMVGQVMGIAPGVQVMPGGGVPTMQRAGGLQIDEKCVYAVVLVLILSVIANVILAACR</sequence>
<feature type="compositionally biased region" description="Low complexity" evidence="5">
    <location>
        <begin position="57"/>
        <end position="66"/>
    </location>
</feature>
<feature type="domain" description="VASt" evidence="7">
    <location>
        <begin position="321"/>
        <end position="494"/>
    </location>
</feature>
<dbReference type="Pfam" id="PF02893">
    <property type="entry name" value="GRAM"/>
    <property type="match status" value="1"/>
</dbReference>
<dbReference type="RefSeq" id="XP_004339631.1">
    <property type="nucleotide sequence ID" value="XM_004339583.1"/>
</dbReference>
<dbReference type="AlphaFoldDB" id="L8GYM6"/>
<feature type="transmembrane region" description="Helical" evidence="6">
    <location>
        <begin position="568"/>
        <end position="588"/>
    </location>
</feature>
<dbReference type="OrthoDB" id="2162691at2759"/>
<accession>L8GYM6</accession>
<evidence type="ECO:0000256" key="2">
    <source>
        <dbReference type="ARBA" id="ARBA00022692"/>
    </source>
</evidence>
<keyword evidence="3 6" id="KW-1133">Transmembrane helix</keyword>